<evidence type="ECO:0000313" key="3">
    <source>
        <dbReference type="Proteomes" id="UP000229433"/>
    </source>
</evidence>
<keyword evidence="3" id="KW-1185">Reference proteome</keyword>
<dbReference type="Proteomes" id="UP000229433">
    <property type="component" value="Unassembled WGS sequence"/>
</dbReference>
<gene>
    <name evidence="2" type="ORF">CJ305_04245</name>
</gene>
<name>A0A2G1VU99_9FLAO</name>
<organism evidence="2 3">
    <name type="scientific">Leeuwenhoekiella nanhaiensis</name>
    <dbReference type="NCBI Taxonomy" id="1655491"/>
    <lineage>
        <taxon>Bacteria</taxon>
        <taxon>Pseudomonadati</taxon>
        <taxon>Bacteroidota</taxon>
        <taxon>Flavobacteriia</taxon>
        <taxon>Flavobacteriales</taxon>
        <taxon>Flavobacteriaceae</taxon>
        <taxon>Leeuwenhoekiella</taxon>
    </lineage>
</organism>
<comment type="caution">
    <text evidence="2">The sequence shown here is derived from an EMBL/GenBank/DDBJ whole genome shotgun (WGS) entry which is preliminary data.</text>
</comment>
<evidence type="ECO:0000259" key="1">
    <source>
        <dbReference type="Pfam" id="PF13643"/>
    </source>
</evidence>
<feature type="domain" description="DUF4145" evidence="1">
    <location>
        <begin position="106"/>
        <end position="193"/>
    </location>
</feature>
<dbReference type="OrthoDB" id="9808624at2"/>
<accession>A0A2G1VU99</accession>
<sequence>MKPFSWTCPHCNSPTTINNHDFHSTKSTLDISNTNGYRSLEVVWIVCPSQRCKKISLYIDIYEAVKSSLHSGYDRGSFIKTWTLLPDTNAKVFPEYIPLAIRNDYEEAHAILELSPKASATLSRRCIEGMIRDFWNVKENSLYKSINAIENRVDPLTWKAIDSVRKVGNIGAHMEKDINLIIDVEPNEAKLLIGLIELLLEEWYIHRHEREQKLNSIIAIADDKEENRKKD</sequence>
<evidence type="ECO:0000313" key="2">
    <source>
        <dbReference type="EMBL" id="PHQ30180.1"/>
    </source>
</evidence>
<dbReference type="AlphaFoldDB" id="A0A2G1VU99"/>
<protein>
    <recommendedName>
        <fullName evidence="1">DUF4145 domain-containing protein</fullName>
    </recommendedName>
</protein>
<dbReference type="Pfam" id="PF13643">
    <property type="entry name" value="DUF4145"/>
    <property type="match status" value="1"/>
</dbReference>
<dbReference type="EMBL" id="NQXA01000002">
    <property type="protein sequence ID" value="PHQ30180.1"/>
    <property type="molecule type" value="Genomic_DNA"/>
</dbReference>
<dbReference type="RefSeq" id="WP_099645015.1">
    <property type="nucleotide sequence ID" value="NZ_KZ319288.1"/>
</dbReference>
<proteinExistence type="predicted"/>
<reference evidence="2 3" key="1">
    <citation type="submission" date="2017-08" db="EMBL/GenBank/DDBJ databases">
        <title>The whole genome shortgun sequences of strain Leeuwenhoekiella nanhaiensis G18 from the South China Sea.</title>
        <authorList>
            <person name="Liu Q."/>
        </authorList>
    </citation>
    <scope>NUCLEOTIDE SEQUENCE [LARGE SCALE GENOMIC DNA]</scope>
    <source>
        <strain evidence="2 3">G18</strain>
    </source>
</reference>
<dbReference type="InterPro" id="IPR025285">
    <property type="entry name" value="DUF4145"/>
</dbReference>